<evidence type="ECO:0000313" key="3">
    <source>
        <dbReference type="Proteomes" id="UP001232148"/>
    </source>
</evidence>
<dbReference type="AlphaFoldDB" id="A0AAD9H8R3"/>
<accession>A0AAD9H8R3</accession>
<feature type="region of interest" description="Disordered" evidence="1">
    <location>
        <begin position="92"/>
        <end position="111"/>
    </location>
</feature>
<evidence type="ECO:0000256" key="1">
    <source>
        <dbReference type="SAM" id="MobiDB-lite"/>
    </source>
</evidence>
<dbReference type="Proteomes" id="UP001232148">
    <property type="component" value="Unassembled WGS sequence"/>
</dbReference>
<reference evidence="2" key="1">
    <citation type="submission" date="2021-06" db="EMBL/GenBank/DDBJ databases">
        <title>Comparative genomics, transcriptomics and evolutionary studies reveal genomic signatures of adaptation to plant cell wall in hemibiotrophic fungi.</title>
        <authorList>
            <consortium name="DOE Joint Genome Institute"/>
            <person name="Baroncelli R."/>
            <person name="Diaz J.F."/>
            <person name="Benocci T."/>
            <person name="Peng M."/>
            <person name="Battaglia E."/>
            <person name="Haridas S."/>
            <person name="Andreopoulos W."/>
            <person name="Labutti K."/>
            <person name="Pangilinan J."/>
            <person name="Floch G.L."/>
            <person name="Makela M.R."/>
            <person name="Henrissat B."/>
            <person name="Grigoriev I.V."/>
            <person name="Crouch J.A."/>
            <person name="De Vries R.P."/>
            <person name="Sukno S.A."/>
            <person name="Thon M.R."/>
        </authorList>
    </citation>
    <scope>NUCLEOTIDE SEQUENCE</scope>
    <source>
        <strain evidence="2">MAFF235873</strain>
    </source>
</reference>
<dbReference type="EMBL" id="MU842968">
    <property type="protein sequence ID" value="KAK2024323.1"/>
    <property type="molecule type" value="Genomic_DNA"/>
</dbReference>
<name>A0AAD9H8R3_9PEZI</name>
<keyword evidence="3" id="KW-1185">Reference proteome</keyword>
<protein>
    <submittedName>
        <fullName evidence="2">Uncharacterized protein</fullName>
    </submittedName>
</protein>
<comment type="caution">
    <text evidence="2">The sequence shown here is derived from an EMBL/GenBank/DDBJ whole genome shotgun (WGS) entry which is preliminary data.</text>
</comment>
<organism evidence="2 3">
    <name type="scientific">Colletotrichum zoysiae</name>
    <dbReference type="NCBI Taxonomy" id="1216348"/>
    <lineage>
        <taxon>Eukaryota</taxon>
        <taxon>Fungi</taxon>
        <taxon>Dikarya</taxon>
        <taxon>Ascomycota</taxon>
        <taxon>Pezizomycotina</taxon>
        <taxon>Sordariomycetes</taxon>
        <taxon>Hypocreomycetidae</taxon>
        <taxon>Glomerellales</taxon>
        <taxon>Glomerellaceae</taxon>
        <taxon>Colletotrichum</taxon>
        <taxon>Colletotrichum graminicola species complex</taxon>
    </lineage>
</organism>
<feature type="compositionally biased region" description="Basic residues" evidence="1">
    <location>
        <begin position="92"/>
        <end position="102"/>
    </location>
</feature>
<evidence type="ECO:0000313" key="2">
    <source>
        <dbReference type="EMBL" id="KAK2024323.1"/>
    </source>
</evidence>
<proteinExistence type="predicted"/>
<gene>
    <name evidence="2" type="ORF">LX32DRAFT_108906</name>
</gene>
<sequence length="187" mass="20590">MRGSLSMVNKDCCGQSLLYSCLQYGYYLLPQMERLTPDPPVSYLFLDSLSLPPLSIAGPLKTTRASRTVDAPVSSPSSPFLRLAKAVSRQAHSRHPHTHTHTHTLITHPGRPLHPAALIPSQTRPSIRPSNQGRPLPRSCDVPFARKAAASWHTSDHPRAKVEAPLACIDRLHHPSTRLGSTRLVHT</sequence>